<feature type="transmembrane region" description="Helical" evidence="9">
    <location>
        <begin position="405"/>
        <end position="426"/>
    </location>
</feature>
<dbReference type="SUPFAM" id="SSF161070">
    <property type="entry name" value="SNF-like"/>
    <property type="match status" value="1"/>
</dbReference>
<dbReference type="STRING" id="67801.A0A1B0C1B4"/>
<feature type="transmembrane region" description="Helical" evidence="9">
    <location>
        <begin position="513"/>
        <end position="530"/>
    </location>
</feature>
<organism evidence="10 11">
    <name type="scientific">Glossina palpalis gambiensis</name>
    <dbReference type="NCBI Taxonomy" id="67801"/>
    <lineage>
        <taxon>Eukaryota</taxon>
        <taxon>Metazoa</taxon>
        <taxon>Ecdysozoa</taxon>
        <taxon>Arthropoda</taxon>
        <taxon>Hexapoda</taxon>
        <taxon>Insecta</taxon>
        <taxon>Pterygota</taxon>
        <taxon>Neoptera</taxon>
        <taxon>Endopterygota</taxon>
        <taxon>Diptera</taxon>
        <taxon>Brachycera</taxon>
        <taxon>Muscomorpha</taxon>
        <taxon>Hippoboscoidea</taxon>
        <taxon>Glossinidae</taxon>
        <taxon>Glossina</taxon>
    </lineage>
</organism>
<dbReference type="InterPro" id="IPR037272">
    <property type="entry name" value="SNS_sf"/>
</dbReference>
<evidence type="ECO:0000256" key="1">
    <source>
        <dbReference type="ARBA" id="ARBA00004141"/>
    </source>
</evidence>
<feature type="binding site" evidence="8">
    <location>
        <position position="61"/>
    </location>
    <ligand>
        <name>Na(+)</name>
        <dbReference type="ChEBI" id="CHEBI:29101"/>
        <label>1</label>
    </ligand>
</feature>
<feature type="transmembrane region" description="Helical" evidence="9">
    <location>
        <begin position="226"/>
        <end position="248"/>
    </location>
</feature>
<protein>
    <recommendedName>
        <fullName evidence="12">Transporter</fullName>
    </recommendedName>
</protein>
<feature type="binding site" evidence="8">
    <location>
        <position position="320"/>
    </location>
    <ligand>
        <name>Na(+)</name>
        <dbReference type="ChEBI" id="CHEBI:29101"/>
        <label>2</label>
    </ligand>
</feature>
<evidence type="ECO:0000313" key="10">
    <source>
        <dbReference type="EnsemblMetazoa" id="GPPI046496-PA"/>
    </source>
</evidence>
<name>A0A1B0C1B4_9MUSC</name>
<dbReference type="PANTHER" id="PTHR11616:SF240">
    <property type="entry name" value="BLOATED TUBULES, ISOFORM B-RELATED"/>
    <property type="match status" value="1"/>
</dbReference>
<feature type="transmembrane region" description="Helical" evidence="9">
    <location>
        <begin position="375"/>
        <end position="393"/>
    </location>
</feature>
<evidence type="ECO:0000313" key="11">
    <source>
        <dbReference type="Proteomes" id="UP000092460"/>
    </source>
</evidence>
<dbReference type="GO" id="GO:0015375">
    <property type="term" value="F:glycine:sodium symporter activity"/>
    <property type="evidence" value="ECO:0007669"/>
    <property type="project" value="TreeGrafter"/>
</dbReference>
<feature type="transmembrane region" description="Helical" evidence="9">
    <location>
        <begin position="37"/>
        <end position="62"/>
    </location>
</feature>
<evidence type="ECO:0000256" key="2">
    <source>
        <dbReference type="ARBA" id="ARBA00006459"/>
    </source>
</evidence>
<comment type="similarity">
    <text evidence="2">Belongs to the sodium:neurotransmitter symporter (SNF) (TC 2.A.22) family.</text>
</comment>
<evidence type="ECO:0000256" key="6">
    <source>
        <dbReference type="ARBA" id="ARBA00022989"/>
    </source>
</evidence>
<comment type="subcellular location">
    <subcellularLocation>
        <location evidence="1">Membrane</location>
        <topology evidence="1">Multi-pass membrane protein</topology>
    </subcellularLocation>
</comment>
<keyword evidence="7 9" id="KW-0472">Membrane</keyword>
<accession>A0A1B0C1B4</accession>
<reference evidence="11" key="1">
    <citation type="submission" date="2015-01" db="EMBL/GenBank/DDBJ databases">
        <authorList>
            <person name="Aksoy S."/>
            <person name="Warren W."/>
            <person name="Wilson R.K."/>
        </authorList>
    </citation>
    <scope>NUCLEOTIDE SEQUENCE [LARGE SCALE GENOMIC DNA]</scope>
    <source>
        <strain evidence="11">IAEA</strain>
    </source>
</reference>
<evidence type="ECO:0000256" key="4">
    <source>
        <dbReference type="ARBA" id="ARBA00022692"/>
    </source>
</evidence>
<dbReference type="InterPro" id="IPR000175">
    <property type="entry name" value="Na/ntran_symport"/>
</dbReference>
<evidence type="ECO:0000256" key="9">
    <source>
        <dbReference type="SAM" id="Phobius"/>
    </source>
</evidence>
<evidence type="ECO:0000256" key="3">
    <source>
        <dbReference type="ARBA" id="ARBA00022448"/>
    </source>
</evidence>
<feature type="transmembrane region" description="Helical" evidence="9">
    <location>
        <begin position="277"/>
        <end position="301"/>
    </location>
</feature>
<dbReference type="PROSITE" id="PS50267">
    <property type="entry name" value="NA_NEUROTRAN_SYMP_3"/>
    <property type="match status" value="1"/>
</dbReference>
<dbReference type="PANTHER" id="PTHR11616">
    <property type="entry name" value="SODIUM/CHLORIDE DEPENDENT TRANSPORTER"/>
    <property type="match status" value="1"/>
</dbReference>
<evidence type="ECO:0000256" key="8">
    <source>
        <dbReference type="PIRSR" id="PIRSR600175-1"/>
    </source>
</evidence>
<dbReference type="Proteomes" id="UP000092460">
    <property type="component" value="Unassembled WGS sequence"/>
</dbReference>
<keyword evidence="6 9" id="KW-1133">Transmembrane helix</keyword>
<keyword evidence="8" id="KW-0479">Metal-binding</keyword>
<feature type="transmembrane region" description="Helical" evidence="9">
    <location>
        <begin position="313"/>
        <end position="333"/>
    </location>
</feature>
<feature type="transmembrane region" description="Helical" evidence="9">
    <location>
        <begin position="475"/>
        <end position="493"/>
    </location>
</feature>
<feature type="transmembrane region" description="Helical" evidence="9">
    <location>
        <begin position="125"/>
        <end position="147"/>
    </location>
</feature>
<sequence length="806" mass="91772">MKFLLVYDACTATSGLSNGDANSKIFSRLPARYARRCAIPLLPGMCRGLILCICLNVTYANVVRFPRELDKFGLAYLVPYVVLLFLVGLPIVLLEISMGQFLGQEAAHTWRASPIFKGACIISRFASWVSTVWLSLHAVIATAYIGMFTFNSMPFKECIGILRISSDGYALTNNSGQECLQKTFLTPFWENPFFFGVLSIALLVLWTIVMLWYDTKEHCFTYNSHVLHRILFIIGSLGVLLLCIITVWELHNSLGKTEPYFPQLWPFTEQNLRDSNLWFSALMQIVFAMNCGFGILPMLTGKYLYKGDAVRTSVIYVCFNLLISAVAVTLFIIQFDHSVNGSFLIEELKPLTAVYDRVLYDKSHYELCVKLLPSLIYTLMIMTCFMSLVSSIYTAAHLVPRRPNYMLSLAGLLATIISFSSPRFYIARILDARIVGTMVITALIFDLIAITWIYGAKNIYIDLEFSIGRPIFKGWMWLWYVCPAILTILLVWWCSDDDQYDILSEIMPRWAPILFVLFIVFIIACVEIFGQVEYNFFGMICEASKSAKEWGPADPLTRCAWKQWRSVCQDTGQRDFTFRRRGTKDYTRSIRIDQYTKYKKYTPESGVIQQQWISDANSPNYSRPVCGSSMIEKDISLSKHFGMSSATGDFKKLRYSRCSSMQQVVNAHQQSQQKQQTLECQKPYTSSSDKYIDTCASSAKIINKHNNEVMFIRRSQNGASLDSIRAEIESPKEGFINTFAGSTGSQENNRSYANRIVCSKRTKNHCLSINGSKSLYSSISAPIDVNAEHICWRKFAMDPREYSTEL</sequence>
<dbReference type="EnsemblMetazoa" id="GPPI046496-RA">
    <property type="protein sequence ID" value="GPPI046496-PA"/>
    <property type="gene ID" value="GPPI046496"/>
</dbReference>
<dbReference type="GO" id="GO:0005886">
    <property type="term" value="C:plasma membrane"/>
    <property type="evidence" value="ECO:0007669"/>
    <property type="project" value="TreeGrafter"/>
</dbReference>
<feature type="transmembrane region" description="Helical" evidence="9">
    <location>
        <begin position="193"/>
        <end position="214"/>
    </location>
</feature>
<feature type="transmembrane region" description="Helical" evidence="9">
    <location>
        <begin position="432"/>
        <end position="454"/>
    </location>
</feature>
<dbReference type="CDD" id="cd06857">
    <property type="entry name" value="SLC5-6-like_sbd"/>
    <property type="match status" value="1"/>
</dbReference>
<keyword evidence="5" id="KW-0769">Symport</keyword>
<feature type="binding site" evidence="8">
    <location>
        <position position="57"/>
    </location>
    <ligand>
        <name>Na(+)</name>
        <dbReference type="ChEBI" id="CHEBI:29101"/>
        <label>1</label>
    </ligand>
</feature>
<feature type="transmembrane region" description="Helical" evidence="9">
    <location>
        <begin position="74"/>
        <end position="94"/>
    </location>
</feature>
<keyword evidence="4 9" id="KW-0812">Transmembrane</keyword>
<reference evidence="10" key="2">
    <citation type="submission" date="2020-05" db="UniProtKB">
        <authorList>
            <consortium name="EnsemblMetazoa"/>
        </authorList>
    </citation>
    <scope>IDENTIFICATION</scope>
    <source>
        <strain evidence="10">IAEA</strain>
    </source>
</reference>
<dbReference type="PRINTS" id="PR00176">
    <property type="entry name" value="NANEUSMPORT"/>
</dbReference>
<keyword evidence="11" id="KW-1185">Reference proteome</keyword>
<dbReference type="Pfam" id="PF00209">
    <property type="entry name" value="SNF"/>
    <property type="match status" value="1"/>
</dbReference>
<dbReference type="GO" id="GO:0046872">
    <property type="term" value="F:metal ion binding"/>
    <property type="evidence" value="ECO:0007669"/>
    <property type="project" value="UniProtKB-KW"/>
</dbReference>
<dbReference type="VEuPathDB" id="VectorBase:GPPI046496"/>
<evidence type="ECO:0000256" key="7">
    <source>
        <dbReference type="ARBA" id="ARBA00023136"/>
    </source>
</evidence>
<keyword evidence="8" id="KW-0915">Sodium</keyword>
<evidence type="ECO:0000256" key="5">
    <source>
        <dbReference type="ARBA" id="ARBA00022847"/>
    </source>
</evidence>
<proteinExistence type="inferred from homology"/>
<dbReference type="AlphaFoldDB" id="A0A1B0C1B4"/>
<evidence type="ECO:0008006" key="12">
    <source>
        <dbReference type="Google" id="ProtNLM"/>
    </source>
</evidence>
<dbReference type="EMBL" id="JXJN01023976">
    <property type="status" value="NOT_ANNOTATED_CDS"/>
    <property type="molecule type" value="Genomic_DNA"/>
</dbReference>
<keyword evidence="3" id="KW-0813">Transport</keyword>